<gene>
    <name evidence="2" type="ORF">MNBD_PLANCTO03-1444</name>
</gene>
<dbReference type="InterPro" id="IPR052533">
    <property type="entry name" value="WalJ/YycJ-like"/>
</dbReference>
<dbReference type="PANTHER" id="PTHR47619:SF1">
    <property type="entry name" value="EXODEOXYRIBONUCLEASE WALJ"/>
    <property type="match status" value="1"/>
</dbReference>
<dbReference type="Pfam" id="PF12706">
    <property type="entry name" value="Lactamase_B_2"/>
    <property type="match status" value="1"/>
</dbReference>
<organism evidence="2">
    <name type="scientific">hydrothermal vent metagenome</name>
    <dbReference type="NCBI Taxonomy" id="652676"/>
    <lineage>
        <taxon>unclassified sequences</taxon>
        <taxon>metagenomes</taxon>
        <taxon>ecological metagenomes</taxon>
    </lineage>
</organism>
<dbReference type="AlphaFoldDB" id="A0A3B1E4R0"/>
<proteinExistence type="predicted"/>
<dbReference type="PANTHER" id="PTHR47619">
    <property type="entry name" value="METALLO-HYDROLASE YYCJ-RELATED"/>
    <property type="match status" value="1"/>
</dbReference>
<dbReference type="EMBL" id="UOGK01000469">
    <property type="protein sequence ID" value="VAX40935.1"/>
    <property type="molecule type" value="Genomic_DNA"/>
</dbReference>
<accession>A0A3B1E4R0</accession>
<protein>
    <recommendedName>
        <fullName evidence="1">Metallo-beta-lactamase domain-containing protein</fullName>
    </recommendedName>
</protein>
<sequence>MSSSKLQSLILPIPPTPPSLRVLASGSAGNCSILRTTNSTILIDAGLSPRRTRAHLADLGLSLDDLDAILLTHLDRDHFHVGWAKALPPSLPVYTHAAHASCAHARGLPRRLGRSFQDTIELSRDYCIFATLSAHDQLGTAAFRFDFTTGASLGYATDLGHITEKLVEHLDAVDVLAIESNYCPRLQADADRPDFLKQRVMGGSGHLSNQECAQLITEVAPREHVILLHLSRQCNDPALITRLHARKPYTLTLTSQTEPTPWITITPPPEPVRKAAPRPIVRGSLLDENRRMVSAKP</sequence>
<dbReference type="InterPro" id="IPR036866">
    <property type="entry name" value="RibonucZ/Hydroxyglut_hydro"/>
</dbReference>
<dbReference type="SUPFAM" id="SSF56281">
    <property type="entry name" value="Metallo-hydrolase/oxidoreductase"/>
    <property type="match status" value="1"/>
</dbReference>
<evidence type="ECO:0000259" key="1">
    <source>
        <dbReference type="Pfam" id="PF12706"/>
    </source>
</evidence>
<name>A0A3B1E4R0_9ZZZZ</name>
<dbReference type="Gene3D" id="3.60.15.10">
    <property type="entry name" value="Ribonuclease Z/Hydroxyacylglutathione hydrolase-like"/>
    <property type="match status" value="1"/>
</dbReference>
<evidence type="ECO:0000313" key="2">
    <source>
        <dbReference type="EMBL" id="VAX40935.1"/>
    </source>
</evidence>
<feature type="domain" description="Metallo-beta-lactamase" evidence="1">
    <location>
        <begin position="40"/>
        <end position="229"/>
    </location>
</feature>
<dbReference type="InterPro" id="IPR001279">
    <property type="entry name" value="Metallo-B-lactamas"/>
</dbReference>
<reference evidence="2" key="1">
    <citation type="submission" date="2018-06" db="EMBL/GenBank/DDBJ databases">
        <authorList>
            <person name="Zhirakovskaya E."/>
        </authorList>
    </citation>
    <scope>NUCLEOTIDE SEQUENCE</scope>
</reference>